<evidence type="ECO:0000256" key="1">
    <source>
        <dbReference type="ARBA" id="ARBA00005567"/>
    </source>
</evidence>
<dbReference type="GO" id="GO:0000062">
    <property type="term" value="F:fatty-acyl-CoA binding"/>
    <property type="evidence" value="ECO:0007669"/>
    <property type="project" value="InterPro"/>
</dbReference>
<proteinExistence type="inferred from homology"/>
<comment type="caution">
    <text evidence="8">The sequence shown here is derived from an EMBL/GenBank/DDBJ whole genome shotgun (WGS) entry which is preliminary data.</text>
</comment>
<evidence type="ECO:0000256" key="4">
    <source>
        <dbReference type="ARBA" id="ARBA00023054"/>
    </source>
</evidence>
<evidence type="ECO:0000259" key="7">
    <source>
        <dbReference type="PROSITE" id="PS51228"/>
    </source>
</evidence>
<dbReference type="InterPro" id="IPR006652">
    <property type="entry name" value="Kelch_1"/>
</dbReference>
<evidence type="ECO:0000256" key="5">
    <source>
        <dbReference type="ARBA" id="ARBA00023121"/>
    </source>
</evidence>
<dbReference type="GO" id="GO:0005829">
    <property type="term" value="C:cytosol"/>
    <property type="evidence" value="ECO:0007669"/>
    <property type="project" value="TreeGrafter"/>
</dbReference>
<name>A0AA38TLC1_9ASTR</name>
<evidence type="ECO:0000256" key="6">
    <source>
        <dbReference type="SAM" id="MobiDB-lite"/>
    </source>
</evidence>
<keyword evidence="2" id="KW-0880">Kelch repeat</keyword>
<organism evidence="8 9">
    <name type="scientific">Centaurea solstitialis</name>
    <name type="common">yellow star-thistle</name>
    <dbReference type="NCBI Taxonomy" id="347529"/>
    <lineage>
        <taxon>Eukaryota</taxon>
        <taxon>Viridiplantae</taxon>
        <taxon>Streptophyta</taxon>
        <taxon>Embryophyta</taxon>
        <taxon>Tracheophyta</taxon>
        <taxon>Spermatophyta</taxon>
        <taxon>Magnoliopsida</taxon>
        <taxon>eudicotyledons</taxon>
        <taxon>Gunneridae</taxon>
        <taxon>Pentapetalae</taxon>
        <taxon>asterids</taxon>
        <taxon>campanulids</taxon>
        <taxon>Asterales</taxon>
        <taxon>Asteraceae</taxon>
        <taxon>Carduoideae</taxon>
        <taxon>Cardueae</taxon>
        <taxon>Centaureinae</taxon>
        <taxon>Centaurea</taxon>
    </lineage>
</organism>
<accession>A0AA38TLC1</accession>
<dbReference type="FunFam" id="1.20.80.10:FF:000024">
    <property type="entry name" value="acyl-CoA-binding domain-containing protein 4 isoform X1"/>
    <property type="match status" value="1"/>
</dbReference>
<protein>
    <recommendedName>
        <fullName evidence="7">ACB domain-containing protein</fullName>
    </recommendedName>
</protein>
<evidence type="ECO:0000256" key="3">
    <source>
        <dbReference type="ARBA" id="ARBA00022737"/>
    </source>
</evidence>
<dbReference type="PANTHER" id="PTHR46093:SF3">
    <property type="entry name" value="ACYL-COA-BINDING DOMAIN-CONTAINING PROTEIN 4"/>
    <property type="match status" value="1"/>
</dbReference>
<dbReference type="FunFam" id="2.120.10.80:FF:000098">
    <property type="entry name" value="Acyl-CoA-binding domain-containing protein 4"/>
    <property type="match status" value="1"/>
</dbReference>
<dbReference type="SUPFAM" id="SSF47027">
    <property type="entry name" value="Acyl-CoA binding protein"/>
    <property type="match status" value="1"/>
</dbReference>
<dbReference type="SUPFAM" id="SSF117281">
    <property type="entry name" value="Kelch motif"/>
    <property type="match status" value="1"/>
</dbReference>
<keyword evidence="9" id="KW-1185">Reference proteome</keyword>
<keyword evidence="5" id="KW-0446">Lipid-binding</keyword>
<dbReference type="Pfam" id="PF24681">
    <property type="entry name" value="Kelch_KLHDC2_KLHL20_DRC7"/>
    <property type="match status" value="1"/>
</dbReference>
<dbReference type="PROSITE" id="PS51228">
    <property type="entry name" value="ACB_2"/>
    <property type="match status" value="1"/>
</dbReference>
<dbReference type="Gene3D" id="1.20.80.10">
    <property type="match status" value="1"/>
</dbReference>
<dbReference type="InterPro" id="IPR015915">
    <property type="entry name" value="Kelch-typ_b-propeller"/>
</dbReference>
<dbReference type="GO" id="GO:0006869">
    <property type="term" value="P:lipid transport"/>
    <property type="evidence" value="ECO:0007669"/>
    <property type="project" value="TreeGrafter"/>
</dbReference>
<feature type="region of interest" description="Disordered" evidence="6">
    <location>
        <begin position="487"/>
        <end position="514"/>
    </location>
</feature>
<reference evidence="8" key="1">
    <citation type="submission" date="2023-03" db="EMBL/GenBank/DDBJ databases">
        <title>Chromosome-scale reference genome and RAD-based genetic map of yellow starthistle (Centaurea solstitialis) reveal putative structural variation and QTLs associated with invader traits.</title>
        <authorList>
            <person name="Reatini B."/>
            <person name="Cang F.A."/>
            <person name="Jiang Q."/>
            <person name="Mckibben M.T.W."/>
            <person name="Barker M.S."/>
            <person name="Rieseberg L.H."/>
            <person name="Dlugosch K.M."/>
        </authorList>
    </citation>
    <scope>NUCLEOTIDE SEQUENCE</scope>
    <source>
        <strain evidence="8">CAN-66</strain>
        <tissue evidence="8">Leaf</tissue>
    </source>
</reference>
<dbReference type="PANTHER" id="PTHR46093">
    <property type="entry name" value="ACYL-COA-BINDING DOMAIN-CONTAINING PROTEIN 5"/>
    <property type="match status" value="1"/>
</dbReference>
<dbReference type="Pfam" id="PF01344">
    <property type="entry name" value="Kelch_1"/>
    <property type="match status" value="1"/>
</dbReference>
<dbReference type="Pfam" id="PF00887">
    <property type="entry name" value="ACBP"/>
    <property type="match status" value="1"/>
</dbReference>
<dbReference type="Proteomes" id="UP001172457">
    <property type="component" value="Chromosome 3"/>
</dbReference>
<dbReference type="EMBL" id="JARYMX010000003">
    <property type="protein sequence ID" value="KAJ9557411.1"/>
    <property type="molecule type" value="Genomic_DNA"/>
</dbReference>
<dbReference type="InterPro" id="IPR035984">
    <property type="entry name" value="Acyl-CoA-binding_sf"/>
</dbReference>
<dbReference type="AlphaFoldDB" id="A0AA38TLC1"/>
<dbReference type="InterPro" id="IPR014352">
    <property type="entry name" value="FERM/acyl-CoA-bd_prot_sf"/>
</dbReference>
<evidence type="ECO:0000313" key="9">
    <source>
        <dbReference type="Proteomes" id="UP001172457"/>
    </source>
</evidence>
<comment type="similarity">
    <text evidence="1">Belongs to the ACBP family.</text>
</comment>
<feature type="compositionally biased region" description="Polar residues" evidence="6">
    <location>
        <begin position="501"/>
        <end position="514"/>
    </location>
</feature>
<keyword evidence="4" id="KW-0175">Coiled coil</keyword>
<evidence type="ECO:0000256" key="2">
    <source>
        <dbReference type="ARBA" id="ARBA00022441"/>
    </source>
</evidence>
<keyword evidence="3" id="KW-0677">Repeat</keyword>
<sequence>MAMARASSGLAYPDRFYAAATYAGFGGSPNSSSKGVTSKFSNDVALLLYALYQQATVGPCNLPKPRGWSPVEQSKWTSWNGLGTMASIEAMRLFVKILEEEDPGWYSRISNYISDPVVDLEMNHNLMAGLPTKTEIALPETKTIPSENGNSGEAQDKDVMVEGLGSVSVYDQWVAPPVSGPRPKPRYEHAAAVIDDKMYIFGGNHNGRYLNDLQTLDLRNWTWSRMDVKANSEAPPAVIPCAGHSLIPWEGNKLISIAGHSKDPSEVVNVRAFDLQTCTWSTMKTYGKPPVSRGGQSVTLVGTSLVIFGGQDANRALLNDLHILDLESMTWDEIETIGVSPSPRSDHAAAVHAERYLLIFGGGTHATCFNDLHVLDLKTMEWSRPTQQGDIPSPRAGHAGVIVGESWFIVGGGDNKSGVSETVVLNMSTLSWSIVTTAQGRVPLASEGLSLVLSSYNGEDVLVSFGGYNGRYNNEVNLLKPSHKSTLQATMSGTPALDSGSGVQNATNGTRDVD</sequence>
<feature type="domain" description="ACB" evidence="7">
    <location>
        <begin position="12"/>
        <end position="107"/>
    </location>
</feature>
<dbReference type="Gene3D" id="2.120.10.80">
    <property type="entry name" value="Kelch-type beta propeller"/>
    <property type="match status" value="2"/>
</dbReference>
<dbReference type="InterPro" id="IPR000582">
    <property type="entry name" value="Acyl-CoA-binding_protein"/>
</dbReference>
<gene>
    <name evidence="8" type="ORF">OSB04_012025</name>
</gene>
<evidence type="ECO:0000313" key="8">
    <source>
        <dbReference type="EMBL" id="KAJ9557411.1"/>
    </source>
</evidence>